<gene>
    <name evidence="1" type="ORF">OHT75_01965</name>
</gene>
<dbReference type="EMBL" id="JAPDMX010000002">
    <property type="protein sequence ID" value="MCW3171240.1"/>
    <property type="molecule type" value="Genomic_DNA"/>
</dbReference>
<reference evidence="1" key="1">
    <citation type="submission" date="2022-10" db="EMBL/GenBank/DDBJ databases">
        <title>Shewanella flava sp. nov, isolated from the estuary of the Fenhe River into the Yellow River.</title>
        <authorList>
            <person name="Li Y."/>
        </authorList>
    </citation>
    <scope>NUCLEOTIDE SEQUENCE</scope>
    <source>
        <strain evidence="1">FYR11-62</strain>
    </source>
</reference>
<sequence>MSKSFTTTFGTVKISEPFACFATGDKSVEVSYKPDNYNGWGITKTWPLCSLSGSFEQADADFFASVAEEKLRISRPMEQQA</sequence>
<organism evidence="1 2">
    <name type="scientific">Shewanella subflava</name>
    <dbReference type="NCBI Taxonomy" id="2986476"/>
    <lineage>
        <taxon>Bacteria</taxon>
        <taxon>Pseudomonadati</taxon>
        <taxon>Pseudomonadota</taxon>
        <taxon>Gammaproteobacteria</taxon>
        <taxon>Alteromonadales</taxon>
        <taxon>Shewanellaceae</taxon>
        <taxon>Shewanella</taxon>
    </lineage>
</organism>
<protein>
    <submittedName>
        <fullName evidence="1">Uncharacterized protein</fullName>
    </submittedName>
</protein>
<name>A0ABT3I599_9GAMM</name>
<dbReference type="RefSeq" id="WP_264724706.1">
    <property type="nucleotide sequence ID" value="NZ_JAPDMX010000002.1"/>
</dbReference>
<keyword evidence="2" id="KW-1185">Reference proteome</keyword>
<evidence type="ECO:0000313" key="2">
    <source>
        <dbReference type="Proteomes" id="UP001163714"/>
    </source>
</evidence>
<dbReference type="Proteomes" id="UP001163714">
    <property type="component" value="Unassembled WGS sequence"/>
</dbReference>
<accession>A0ABT3I599</accession>
<evidence type="ECO:0000313" key="1">
    <source>
        <dbReference type="EMBL" id="MCW3171240.1"/>
    </source>
</evidence>
<proteinExistence type="predicted"/>
<comment type="caution">
    <text evidence="1">The sequence shown here is derived from an EMBL/GenBank/DDBJ whole genome shotgun (WGS) entry which is preliminary data.</text>
</comment>